<accession>A0A7E4UZR5</accession>
<reference evidence="2" key="1">
    <citation type="journal article" date="2013" name="Genetics">
        <title>The draft genome and transcriptome of Panagrellus redivivus are shaped by the harsh demands of a free-living lifestyle.</title>
        <authorList>
            <person name="Srinivasan J."/>
            <person name="Dillman A.R."/>
            <person name="Macchietto M.G."/>
            <person name="Heikkinen L."/>
            <person name="Lakso M."/>
            <person name="Fracchia K.M."/>
            <person name="Antoshechkin I."/>
            <person name="Mortazavi A."/>
            <person name="Wong G."/>
            <person name="Sternberg P.W."/>
        </authorList>
    </citation>
    <scope>NUCLEOTIDE SEQUENCE [LARGE SCALE GENOMIC DNA]</scope>
    <source>
        <strain evidence="2">MT8872</strain>
    </source>
</reference>
<evidence type="ECO:0000313" key="3">
    <source>
        <dbReference type="WBParaSite" id="Pan_g14539.t1"/>
    </source>
</evidence>
<sequence>MDEIGTYFRPKSTQKQTTRPLKENILRAQGVPLPIFAAYSTVFPSLHASAINPREVGTFQPSIIMAPPSSTTMDYSLDTLLNGIAVNPHKPAEIVLGHGEALWLLSHNFTSQKLTLERSIQLGSFGVTVGYTSGGDGIAAATGSGEVRLFDAELNLKRRYAFDANDPSSALGRPTHKSSGGHLGIDLLIGFDSGKVFAYDSRSNAKTPAIKIENHSNTINSIQCLDWWNFVSVGDDAYVTMHDFRSKKCRQEYGPMEGLPRNICICPISKKTLICSLHCIYVFETYKYDEGPILRANPPYKGRMPVSAVNLSTEDNPGIFGVGYLDSPYVTVLDTDENKWIRRYPTLYPNIDHFTHADKNAEYVYFIGEETNLCVRPIDDLRNNFDMELDVKAGKRSSGKQEVEKKALNFSGLVSDDDNDDENDDDVEMGEDNDDDVDMAEDGADTDWSKVGSTDFEDELIKLRRKANAHSSDDDEEFVNVDGDDEEEEVIEMDSDENIDY</sequence>
<evidence type="ECO:0000313" key="2">
    <source>
        <dbReference type="Proteomes" id="UP000492821"/>
    </source>
</evidence>
<keyword evidence="2" id="KW-1185">Reference proteome</keyword>
<proteinExistence type="predicted"/>
<reference evidence="3" key="2">
    <citation type="submission" date="2020-10" db="UniProtKB">
        <authorList>
            <consortium name="WormBaseParasite"/>
        </authorList>
    </citation>
    <scope>IDENTIFICATION</scope>
</reference>
<dbReference type="InterPro" id="IPR015943">
    <property type="entry name" value="WD40/YVTN_repeat-like_dom_sf"/>
</dbReference>
<protein>
    <submittedName>
        <fullName evidence="3">WD_REPEATS_REGION domain-containing protein</fullName>
    </submittedName>
</protein>
<feature type="compositionally biased region" description="Acidic residues" evidence="1">
    <location>
        <begin position="415"/>
        <end position="445"/>
    </location>
</feature>
<dbReference type="WBParaSite" id="Pan_g14539.t1">
    <property type="protein sequence ID" value="Pan_g14539.t1"/>
    <property type="gene ID" value="Pan_g14539"/>
</dbReference>
<feature type="region of interest" description="Disordered" evidence="1">
    <location>
        <begin position="465"/>
        <end position="501"/>
    </location>
</feature>
<feature type="region of interest" description="Disordered" evidence="1">
    <location>
        <begin position="408"/>
        <end position="452"/>
    </location>
</feature>
<dbReference type="Proteomes" id="UP000492821">
    <property type="component" value="Unassembled WGS sequence"/>
</dbReference>
<dbReference type="SUPFAM" id="SSF50978">
    <property type="entry name" value="WD40 repeat-like"/>
    <property type="match status" value="1"/>
</dbReference>
<dbReference type="InterPro" id="IPR036322">
    <property type="entry name" value="WD40_repeat_dom_sf"/>
</dbReference>
<organism evidence="2 3">
    <name type="scientific">Panagrellus redivivus</name>
    <name type="common">Microworm</name>
    <dbReference type="NCBI Taxonomy" id="6233"/>
    <lineage>
        <taxon>Eukaryota</taxon>
        <taxon>Metazoa</taxon>
        <taxon>Ecdysozoa</taxon>
        <taxon>Nematoda</taxon>
        <taxon>Chromadorea</taxon>
        <taxon>Rhabditida</taxon>
        <taxon>Tylenchina</taxon>
        <taxon>Panagrolaimomorpha</taxon>
        <taxon>Panagrolaimoidea</taxon>
        <taxon>Panagrolaimidae</taxon>
        <taxon>Panagrellus</taxon>
    </lineage>
</organism>
<dbReference type="Gene3D" id="2.130.10.10">
    <property type="entry name" value="YVTN repeat-like/Quinoprotein amine dehydrogenase"/>
    <property type="match status" value="1"/>
</dbReference>
<feature type="compositionally biased region" description="Acidic residues" evidence="1">
    <location>
        <begin position="473"/>
        <end position="501"/>
    </location>
</feature>
<name>A0A7E4UZR5_PANRE</name>
<evidence type="ECO:0000256" key="1">
    <source>
        <dbReference type="SAM" id="MobiDB-lite"/>
    </source>
</evidence>
<dbReference type="AlphaFoldDB" id="A0A7E4UZR5"/>